<keyword evidence="6" id="KW-0460">Magnesium</keyword>
<dbReference type="InterPro" id="IPR011876">
    <property type="entry name" value="IsopentenylPP_isomerase_typ1"/>
</dbReference>
<comment type="pathway">
    <text evidence="1">Isoprenoid biosynthesis; dimethylallyl diphosphate biosynthesis; dimethylallyl diphosphate from isopentenyl diphosphate: step 1/1.</text>
</comment>
<dbReference type="GO" id="GO:0009240">
    <property type="term" value="P:isopentenyl diphosphate biosynthetic process"/>
    <property type="evidence" value="ECO:0007669"/>
    <property type="project" value="TreeGrafter"/>
</dbReference>
<evidence type="ECO:0000256" key="9">
    <source>
        <dbReference type="ARBA" id="ARBA00023235"/>
    </source>
</evidence>
<dbReference type="GO" id="GO:0046872">
    <property type="term" value="F:metal ion binding"/>
    <property type="evidence" value="ECO:0007669"/>
    <property type="project" value="UniProtKB-KW"/>
</dbReference>
<keyword evidence="4" id="KW-0963">Cytoplasm</keyword>
<evidence type="ECO:0000256" key="5">
    <source>
        <dbReference type="ARBA" id="ARBA00022723"/>
    </source>
</evidence>
<accession>A0A7K1U3D6</accession>
<evidence type="ECO:0000313" key="13">
    <source>
        <dbReference type="EMBL" id="MVT08868.1"/>
    </source>
</evidence>
<keyword evidence="5" id="KW-0479">Metal-binding</keyword>
<dbReference type="AlphaFoldDB" id="A0A7K1U3D6"/>
<dbReference type="HAMAP" id="MF_00202">
    <property type="entry name" value="Idi"/>
    <property type="match status" value="1"/>
</dbReference>
<gene>
    <name evidence="13" type="ORF">GO493_11400</name>
</gene>
<dbReference type="PANTHER" id="PTHR10885:SF0">
    <property type="entry name" value="ISOPENTENYL-DIPHOSPHATE DELTA-ISOMERASE"/>
    <property type="match status" value="1"/>
</dbReference>
<comment type="caution">
    <text evidence="13">The sequence shown here is derived from an EMBL/GenBank/DDBJ whole genome shotgun (WGS) entry which is preliminary data.</text>
</comment>
<dbReference type="NCBIfam" id="NF002995">
    <property type="entry name" value="PRK03759.1"/>
    <property type="match status" value="1"/>
</dbReference>
<dbReference type="UniPathway" id="UPA00059">
    <property type="reaction ID" value="UER00104"/>
</dbReference>
<evidence type="ECO:0000313" key="14">
    <source>
        <dbReference type="Proteomes" id="UP000461730"/>
    </source>
</evidence>
<dbReference type="EMBL" id="WRXN01000004">
    <property type="protein sequence ID" value="MVT08868.1"/>
    <property type="molecule type" value="Genomic_DNA"/>
</dbReference>
<feature type="domain" description="Nudix hydrolase" evidence="12">
    <location>
        <begin position="28"/>
        <end position="160"/>
    </location>
</feature>
<dbReference type="Pfam" id="PF00293">
    <property type="entry name" value="NUDIX"/>
    <property type="match status" value="1"/>
</dbReference>
<feature type="active site" evidence="11">
    <location>
        <position position="112"/>
    </location>
</feature>
<reference evidence="13 14" key="1">
    <citation type="submission" date="2019-12" db="EMBL/GenBank/DDBJ databases">
        <title>Chitinophaga sp. strain ysch24 (GDMCC 1.1355), whole genome shotgun sequence.</title>
        <authorList>
            <person name="Zhang X."/>
        </authorList>
    </citation>
    <scope>NUCLEOTIDE SEQUENCE [LARGE SCALE GENOMIC DNA]</scope>
    <source>
        <strain evidence="14">ysch24</strain>
    </source>
</reference>
<dbReference type="InterPro" id="IPR056375">
    <property type="entry name" value="Idi_bact"/>
</dbReference>
<evidence type="ECO:0000256" key="1">
    <source>
        <dbReference type="ARBA" id="ARBA00004826"/>
    </source>
</evidence>
<keyword evidence="9 13" id="KW-0413">Isomerase</keyword>
<sequence length="172" mass="19713">MEAQVILVNDNDQQTGTMEKLEAHKKGLLHRAFSVFIFNDKGEMLLQQRALDKYHSGGLWTNSCCSHPMPGEAVDAAAHRRLYEEMGFNCDLHALFQFTYRTEFDNGLIEHEYDHVFTGTYNGNINPDPAEVNAYRFLSTDSISRLLQEQPQQFTSWFILAFPQVVKHLKAG</sequence>
<dbReference type="GO" id="GO:0005737">
    <property type="term" value="C:cytoplasm"/>
    <property type="evidence" value="ECO:0007669"/>
    <property type="project" value="TreeGrafter"/>
</dbReference>
<dbReference type="SUPFAM" id="SSF55811">
    <property type="entry name" value="Nudix"/>
    <property type="match status" value="1"/>
</dbReference>
<keyword evidence="8" id="KW-0414">Isoprene biosynthesis</keyword>
<evidence type="ECO:0000256" key="4">
    <source>
        <dbReference type="ARBA" id="ARBA00022490"/>
    </source>
</evidence>
<name>A0A7K1U3D6_9BACT</name>
<keyword evidence="14" id="KW-1185">Reference proteome</keyword>
<dbReference type="EC" id="5.3.3.2" evidence="3 10"/>
<evidence type="ECO:0000256" key="2">
    <source>
        <dbReference type="ARBA" id="ARBA00007579"/>
    </source>
</evidence>
<dbReference type="InterPro" id="IPR000086">
    <property type="entry name" value="NUDIX_hydrolase_dom"/>
</dbReference>
<comment type="similarity">
    <text evidence="2">Belongs to the IPP isomerase type 1 family.</text>
</comment>
<evidence type="ECO:0000256" key="7">
    <source>
        <dbReference type="ARBA" id="ARBA00023211"/>
    </source>
</evidence>
<evidence type="ECO:0000256" key="11">
    <source>
        <dbReference type="PIRSR" id="PIRSR018427-1"/>
    </source>
</evidence>
<evidence type="ECO:0000259" key="12">
    <source>
        <dbReference type="PROSITE" id="PS51462"/>
    </source>
</evidence>
<protein>
    <recommendedName>
        <fullName evidence="3 10">Isopentenyl-diphosphate delta-isomerase</fullName>
        <ecNumber evidence="3 10">5.3.3.2</ecNumber>
    </recommendedName>
</protein>
<dbReference type="NCBIfam" id="TIGR02150">
    <property type="entry name" value="IPP_isom_1"/>
    <property type="match status" value="1"/>
</dbReference>
<feature type="active site" evidence="11">
    <location>
        <position position="65"/>
    </location>
</feature>
<dbReference type="GO" id="GO:0004452">
    <property type="term" value="F:isopentenyl-diphosphate delta-isomerase activity"/>
    <property type="evidence" value="ECO:0007669"/>
    <property type="project" value="UniProtKB-UniRule"/>
</dbReference>
<dbReference type="PANTHER" id="PTHR10885">
    <property type="entry name" value="ISOPENTENYL-DIPHOSPHATE DELTA-ISOMERASE"/>
    <property type="match status" value="1"/>
</dbReference>
<proteinExistence type="inferred from homology"/>
<dbReference type="RefSeq" id="WP_157306288.1">
    <property type="nucleotide sequence ID" value="NZ_WRXN01000004.1"/>
</dbReference>
<evidence type="ECO:0000256" key="8">
    <source>
        <dbReference type="ARBA" id="ARBA00023229"/>
    </source>
</evidence>
<dbReference type="Gene3D" id="3.90.79.10">
    <property type="entry name" value="Nucleoside Triphosphate Pyrophosphohydrolase"/>
    <property type="match status" value="1"/>
</dbReference>
<keyword evidence="7" id="KW-0464">Manganese</keyword>
<dbReference type="PIRSF" id="PIRSF018427">
    <property type="entry name" value="Isopntndiph_ism"/>
    <property type="match status" value="1"/>
</dbReference>
<dbReference type="CDD" id="cd02885">
    <property type="entry name" value="NUDIX_IPP_Isomerase"/>
    <property type="match status" value="1"/>
</dbReference>
<dbReference type="GO" id="GO:0050992">
    <property type="term" value="P:dimethylallyl diphosphate biosynthetic process"/>
    <property type="evidence" value="ECO:0007669"/>
    <property type="project" value="UniProtKB-UniPathway"/>
</dbReference>
<organism evidence="13 14">
    <name type="scientific">Chitinophaga tropicalis</name>
    <dbReference type="NCBI Taxonomy" id="2683588"/>
    <lineage>
        <taxon>Bacteria</taxon>
        <taxon>Pseudomonadati</taxon>
        <taxon>Bacteroidota</taxon>
        <taxon>Chitinophagia</taxon>
        <taxon>Chitinophagales</taxon>
        <taxon>Chitinophagaceae</taxon>
        <taxon>Chitinophaga</taxon>
    </lineage>
</organism>
<evidence type="ECO:0000256" key="10">
    <source>
        <dbReference type="NCBIfam" id="TIGR02150"/>
    </source>
</evidence>
<dbReference type="PROSITE" id="PS51462">
    <property type="entry name" value="NUDIX"/>
    <property type="match status" value="1"/>
</dbReference>
<evidence type="ECO:0000256" key="6">
    <source>
        <dbReference type="ARBA" id="ARBA00022842"/>
    </source>
</evidence>
<dbReference type="Proteomes" id="UP000461730">
    <property type="component" value="Unassembled WGS sequence"/>
</dbReference>
<evidence type="ECO:0000256" key="3">
    <source>
        <dbReference type="ARBA" id="ARBA00012057"/>
    </source>
</evidence>
<dbReference type="InterPro" id="IPR015797">
    <property type="entry name" value="NUDIX_hydrolase-like_dom_sf"/>
</dbReference>